<accession>A0A1I2CMB0</accession>
<dbReference type="Gene3D" id="1.50.10.100">
    <property type="entry name" value="Chondroitin AC/alginate lyase"/>
    <property type="match status" value="1"/>
</dbReference>
<dbReference type="PANTHER" id="PTHR39210:SF1">
    <property type="entry name" value="HEPARIN-SULFATE LYASE"/>
    <property type="match status" value="1"/>
</dbReference>
<evidence type="ECO:0000313" key="5">
    <source>
        <dbReference type="EMBL" id="SFE69441.1"/>
    </source>
</evidence>
<proteinExistence type="predicted"/>
<gene>
    <name evidence="5" type="ORF">SAMN05216245_11356</name>
</gene>
<sequence length="629" mass="72371">MLDREKTNSNLVENKRLKSALAKLQFMDENFADSIQLTSGWLHDFVCPKCTTLMSFDVITKNVSGDTKFCCPNCKTEASGQKYYEAWVYQYRRYFAENMDNVIVCALAGEDKALQFLNRYIDFYADFYNSFPIHGQHAGKGKIMAQSLDEAVWGIYVLKAVYYCRGFLDAQKLEEWYVKLFGPMAEFLIPQVTSYNNISVWLLSCIGMAGLVFDKKDLVNFALDSKFGLYEQLEKGLTKDFLWYEGSLHYHYYMLEGLTYFCELYVDCEPKSKMLLMLDKMYQAPMGLTYDTCRILSLNDGWYPLTLKDYAKQIMQAAAICQSKPLLDQVAVIRDKFPEVFDEPTSLLYENKIFNNIRLFFDDHIVMLQKPFPVLLKSGSCVANHMHRDFLSVIIPPFSADLGSPGYGSLINDSWYRASLSHNTISVDGGQPKKLMKTKITKIAGGIEASVEDWPGIRNIKRSLTEESNAVKDCLEIQSDTEHLYDWLFHCEGEAEYSLENVAVESLGKSYELFYQVRKVVSEKAFCAVFKDHDGRKLTINIPYVPGIEIYTAMTPGNPADHLRNTLLLRTKGKEVKFTVMYSLDISEKEKSKESFDLETLKKKVRNLERELHGKKRGKVCRVRRSLWN</sequence>
<dbReference type="Proteomes" id="UP000198896">
    <property type="component" value="Unassembled WGS sequence"/>
</dbReference>
<name>A0A1I2CMB0_9FIRM</name>
<feature type="domain" description="Alginate lyase" evidence="4">
    <location>
        <begin position="172"/>
        <end position="265"/>
    </location>
</feature>
<dbReference type="OrthoDB" id="9772435at2"/>
<dbReference type="SUPFAM" id="SSF48230">
    <property type="entry name" value="Chondroitin AC/alginate lyase"/>
    <property type="match status" value="1"/>
</dbReference>
<dbReference type="STRING" id="1123323.SAMN05216245_11356"/>
<keyword evidence="6" id="KW-1185">Reference proteome</keyword>
<keyword evidence="3" id="KW-0175">Coiled coil</keyword>
<protein>
    <submittedName>
        <fullName evidence="5">Heparinase II/III-like protein</fullName>
    </submittedName>
</protein>
<evidence type="ECO:0000313" key="6">
    <source>
        <dbReference type="Proteomes" id="UP000198896"/>
    </source>
</evidence>
<dbReference type="EMBL" id="FONL01000013">
    <property type="protein sequence ID" value="SFE69441.1"/>
    <property type="molecule type" value="Genomic_DNA"/>
</dbReference>
<keyword evidence="1" id="KW-0732">Signal</keyword>
<dbReference type="InterPro" id="IPR008397">
    <property type="entry name" value="Alginate_lyase_dom"/>
</dbReference>
<evidence type="ECO:0000259" key="4">
    <source>
        <dbReference type="Pfam" id="PF05426"/>
    </source>
</evidence>
<feature type="coiled-coil region" evidence="3">
    <location>
        <begin position="591"/>
        <end position="618"/>
    </location>
</feature>
<evidence type="ECO:0000256" key="2">
    <source>
        <dbReference type="ARBA" id="ARBA00023239"/>
    </source>
</evidence>
<evidence type="ECO:0000256" key="3">
    <source>
        <dbReference type="SAM" id="Coils"/>
    </source>
</evidence>
<dbReference type="InterPro" id="IPR008929">
    <property type="entry name" value="Chondroitin_lyas"/>
</dbReference>
<keyword evidence="2" id="KW-0456">Lyase</keyword>
<organism evidence="5 6">
    <name type="scientific">Succiniclasticum ruminis DSM 9236</name>
    <dbReference type="NCBI Taxonomy" id="1123323"/>
    <lineage>
        <taxon>Bacteria</taxon>
        <taxon>Bacillati</taxon>
        <taxon>Bacillota</taxon>
        <taxon>Negativicutes</taxon>
        <taxon>Acidaminococcales</taxon>
        <taxon>Acidaminococcaceae</taxon>
        <taxon>Succiniclasticum</taxon>
    </lineage>
</organism>
<dbReference type="Pfam" id="PF05426">
    <property type="entry name" value="Alginate_lyase"/>
    <property type="match status" value="1"/>
</dbReference>
<dbReference type="PANTHER" id="PTHR39210">
    <property type="entry name" value="HEPARIN-SULFATE LYASE"/>
    <property type="match status" value="1"/>
</dbReference>
<dbReference type="Gene3D" id="2.70.98.70">
    <property type="match status" value="1"/>
</dbReference>
<dbReference type="GO" id="GO:0016829">
    <property type="term" value="F:lyase activity"/>
    <property type="evidence" value="ECO:0007669"/>
    <property type="project" value="UniProtKB-KW"/>
</dbReference>
<dbReference type="RefSeq" id="WP_093913924.1">
    <property type="nucleotide sequence ID" value="NZ_FONL01000013.1"/>
</dbReference>
<dbReference type="AlphaFoldDB" id="A0A1I2CMB0"/>
<dbReference type="GO" id="GO:0042597">
    <property type="term" value="C:periplasmic space"/>
    <property type="evidence" value="ECO:0007669"/>
    <property type="project" value="InterPro"/>
</dbReference>
<reference evidence="5 6" key="1">
    <citation type="submission" date="2016-10" db="EMBL/GenBank/DDBJ databases">
        <authorList>
            <person name="de Groot N.N."/>
        </authorList>
    </citation>
    <scope>NUCLEOTIDE SEQUENCE [LARGE SCALE GENOMIC DNA]</scope>
    <source>
        <strain evidence="5 6">DSM 9236</strain>
    </source>
</reference>
<evidence type="ECO:0000256" key="1">
    <source>
        <dbReference type="ARBA" id="ARBA00022729"/>
    </source>
</evidence>